<evidence type="ECO:0000313" key="3">
    <source>
        <dbReference type="Proteomes" id="UP000237749"/>
    </source>
</evidence>
<reference evidence="2 3" key="1">
    <citation type="submission" date="2018-02" db="EMBL/GenBank/DDBJ databases">
        <title>Genomic Encyclopedia of Archaeal and Bacterial Type Strains, Phase II (KMG-II): from individual species to whole genera.</title>
        <authorList>
            <person name="Goeker M."/>
        </authorList>
    </citation>
    <scope>NUCLEOTIDE SEQUENCE [LARGE SCALE GENOMIC DNA]</scope>
    <source>
        <strain evidence="2 3">DSM 3808</strain>
    </source>
</reference>
<dbReference type="Pfam" id="PF21688">
    <property type="entry name" value="FAD-depend_C"/>
    <property type="match status" value="1"/>
</dbReference>
<dbReference type="PANTHER" id="PTHR42842:SF3">
    <property type="entry name" value="FAD_NAD(P)-BINDING OXIDOREDUCTASE FAMILY PROTEIN"/>
    <property type="match status" value="1"/>
</dbReference>
<accession>A0A2S6HR71</accession>
<dbReference type="Gene3D" id="3.50.50.60">
    <property type="entry name" value="FAD/NAD(P)-binding domain"/>
    <property type="match status" value="2"/>
</dbReference>
<dbReference type="Proteomes" id="UP000237749">
    <property type="component" value="Unassembled WGS sequence"/>
</dbReference>
<keyword evidence="3" id="KW-1185">Reference proteome</keyword>
<sequence length="531" mass="58321">MIRISQLKLGVNHTKEDLLVKVSKLLRIPVAGMTSYEIIKQSVDARKKDAIRFIYTIDIETKDEESIVHRVKDANVTLAVKKEYQFPQCGTEALANRPVIVGSGPAGLFCAIMLARSGYRPLILERGEDVDKRQQSVDGFWNGGLLNPNSNVQFGEGGAGTFSDGKLNTLVKDPVMRNRKVLELFVEFGADPSILYVNKPHIGTDVLSKIVKNMREEIIRLGGEVRFNSLVTDILMKDGNISGVMVNEREEIPVDTLILAIGHSARDTFHVLERRGVPMEAKAFAVGLRIQHPQEEINRSQYGKDAPEVLGAGDYKLTHQCKSGRGIYTFCMCPGGYVVNASSEEGRLAVNGMSYHKRDGENANSALIVTVTPDDFGDDSPLAGIAYQRKLEEAAYQLGKGNIPIQLYGDFKNNCKSGTFGDVKPALKGGYEFTNMREILPDYISESIIEGVEAFEGKIRGFRRKDAILAGVESRTSSPVRITRDEAFESRIRGIYPCGEGAGYAGGITSAAMDGLKVAEAIASRYKSFSF</sequence>
<dbReference type="PIRSF" id="PIRSF038984">
    <property type="entry name" value="FAD_binding_protein"/>
    <property type="match status" value="1"/>
</dbReference>
<dbReference type="Gene3D" id="3.30.70.2700">
    <property type="match status" value="1"/>
</dbReference>
<gene>
    <name evidence="2" type="ORF">BXY41_10759</name>
</gene>
<dbReference type="SUPFAM" id="SSF51905">
    <property type="entry name" value="FAD/NAD(P)-binding domain"/>
    <property type="match status" value="1"/>
</dbReference>
<proteinExistence type="predicted"/>
<protein>
    <recommendedName>
        <fullName evidence="1">FAD-dependent protein C-terminal domain-containing protein</fullName>
    </recommendedName>
</protein>
<dbReference type="PRINTS" id="PR00419">
    <property type="entry name" value="ADXRDTASE"/>
</dbReference>
<name>A0A2S6HR71_9FIRM</name>
<dbReference type="RefSeq" id="WP_104437468.1">
    <property type="nucleotide sequence ID" value="NZ_PTJA01000007.1"/>
</dbReference>
<feature type="domain" description="FAD-dependent protein C-terminal" evidence="1">
    <location>
        <begin position="283"/>
        <end position="476"/>
    </location>
</feature>
<dbReference type="AlphaFoldDB" id="A0A2S6HR71"/>
<dbReference type="InterPro" id="IPR036188">
    <property type="entry name" value="FAD/NAD-bd_sf"/>
</dbReference>
<dbReference type="PANTHER" id="PTHR42842">
    <property type="entry name" value="FAD/NAD(P)-BINDING OXIDOREDUCTASE"/>
    <property type="match status" value="1"/>
</dbReference>
<evidence type="ECO:0000313" key="2">
    <source>
        <dbReference type="EMBL" id="PPK80131.1"/>
    </source>
</evidence>
<dbReference type="OrthoDB" id="9772594at2"/>
<organism evidence="2 3">
    <name type="scientific">Lacrimispora xylanisolvens</name>
    <dbReference type="NCBI Taxonomy" id="384636"/>
    <lineage>
        <taxon>Bacteria</taxon>
        <taxon>Bacillati</taxon>
        <taxon>Bacillota</taxon>
        <taxon>Clostridia</taxon>
        <taxon>Lachnospirales</taxon>
        <taxon>Lachnospiraceae</taxon>
        <taxon>Lacrimispora</taxon>
    </lineage>
</organism>
<dbReference type="InterPro" id="IPR028348">
    <property type="entry name" value="FAD-binding_protein"/>
</dbReference>
<evidence type="ECO:0000259" key="1">
    <source>
        <dbReference type="Pfam" id="PF21688"/>
    </source>
</evidence>
<comment type="caution">
    <text evidence="2">The sequence shown here is derived from an EMBL/GenBank/DDBJ whole genome shotgun (WGS) entry which is preliminary data.</text>
</comment>
<dbReference type="EMBL" id="PTJA01000007">
    <property type="protein sequence ID" value="PPK80131.1"/>
    <property type="molecule type" value="Genomic_DNA"/>
</dbReference>
<dbReference type="Pfam" id="PF13450">
    <property type="entry name" value="NAD_binding_8"/>
    <property type="match status" value="1"/>
</dbReference>
<dbReference type="InterPro" id="IPR049516">
    <property type="entry name" value="FAD-depend_C"/>
</dbReference>